<evidence type="ECO:0000313" key="2">
    <source>
        <dbReference type="EMBL" id="CAE0626055.1"/>
    </source>
</evidence>
<accession>A0A6V1NVE3</accession>
<feature type="compositionally biased region" description="Acidic residues" evidence="1">
    <location>
        <begin position="88"/>
        <end position="106"/>
    </location>
</feature>
<proteinExistence type="predicted"/>
<dbReference type="EMBL" id="HBIU01010946">
    <property type="protein sequence ID" value="CAE0626055.1"/>
    <property type="molecule type" value="Transcribed_RNA"/>
</dbReference>
<name>A0A6V1NVE3_HETAK</name>
<sequence length="186" mass="20677">MAAARRATARWYARSSAAVFARQPAGAPGGGGPPVCRATTRAFIWAQFSISQPGHWVQWLSRRRCWRISAARSGTGGTGRRPAWRPGEEEDEENEDEEESREEEEPLDRLSTGGSGGAEASWRAAPGWHVEGGWQGTFPCAYRCKHRVQLRCMVETQSENYTLFKHRAIKGDWKLIGVERGVESGC</sequence>
<organism evidence="3">
    <name type="scientific">Heterosigma akashiwo</name>
    <name type="common">Chromophytic alga</name>
    <name type="synonym">Heterosigma carterae</name>
    <dbReference type="NCBI Taxonomy" id="2829"/>
    <lineage>
        <taxon>Eukaryota</taxon>
        <taxon>Sar</taxon>
        <taxon>Stramenopiles</taxon>
        <taxon>Ochrophyta</taxon>
        <taxon>Raphidophyceae</taxon>
        <taxon>Chattonellales</taxon>
        <taxon>Chattonellaceae</taxon>
        <taxon>Heterosigma</taxon>
    </lineage>
</organism>
<feature type="region of interest" description="Disordered" evidence="1">
    <location>
        <begin position="72"/>
        <end position="122"/>
    </location>
</feature>
<protein>
    <submittedName>
        <fullName evidence="3">Uncharacterized protein</fullName>
    </submittedName>
</protein>
<reference evidence="3" key="1">
    <citation type="submission" date="2021-01" db="EMBL/GenBank/DDBJ databases">
        <authorList>
            <person name="Corre E."/>
            <person name="Pelletier E."/>
            <person name="Niang G."/>
            <person name="Scheremetjew M."/>
            <person name="Finn R."/>
            <person name="Kale V."/>
            <person name="Holt S."/>
            <person name="Cochrane G."/>
            <person name="Meng A."/>
            <person name="Brown T."/>
            <person name="Cohen L."/>
        </authorList>
    </citation>
    <scope>NUCLEOTIDE SEQUENCE</scope>
    <source>
        <strain evidence="3">CCMP3107</strain>
    </source>
</reference>
<gene>
    <name evidence="2" type="ORF">HAKA00212_LOCUS4730</name>
    <name evidence="3" type="ORF">HAKA00212_LOCUS4734</name>
</gene>
<evidence type="ECO:0000313" key="3">
    <source>
        <dbReference type="EMBL" id="CAE0626059.1"/>
    </source>
</evidence>
<evidence type="ECO:0000256" key="1">
    <source>
        <dbReference type="SAM" id="MobiDB-lite"/>
    </source>
</evidence>
<dbReference type="EMBL" id="HBIU01010955">
    <property type="protein sequence ID" value="CAE0626059.1"/>
    <property type="molecule type" value="Transcribed_RNA"/>
</dbReference>
<dbReference type="AlphaFoldDB" id="A0A6V1NVE3"/>